<sequence>MPLVSPYPWYNTECAGLQQSNLNILCWCLQIQVRWEAAVVKVHSW</sequence>
<accession>A0AAV5LF02</accession>
<gene>
    <name evidence="1" type="ORF">SLEP1_g43734</name>
</gene>
<dbReference type="Proteomes" id="UP001054252">
    <property type="component" value="Unassembled WGS sequence"/>
</dbReference>
<name>A0AAV5LF02_9ROSI</name>
<protein>
    <submittedName>
        <fullName evidence="1">Uncharacterized protein</fullName>
    </submittedName>
</protein>
<comment type="caution">
    <text evidence="1">The sequence shown here is derived from an EMBL/GenBank/DDBJ whole genome shotgun (WGS) entry which is preliminary data.</text>
</comment>
<keyword evidence="2" id="KW-1185">Reference proteome</keyword>
<dbReference type="AlphaFoldDB" id="A0AAV5LF02"/>
<evidence type="ECO:0000313" key="2">
    <source>
        <dbReference type="Proteomes" id="UP001054252"/>
    </source>
</evidence>
<proteinExistence type="predicted"/>
<organism evidence="1 2">
    <name type="scientific">Rubroshorea leprosula</name>
    <dbReference type="NCBI Taxonomy" id="152421"/>
    <lineage>
        <taxon>Eukaryota</taxon>
        <taxon>Viridiplantae</taxon>
        <taxon>Streptophyta</taxon>
        <taxon>Embryophyta</taxon>
        <taxon>Tracheophyta</taxon>
        <taxon>Spermatophyta</taxon>
        <taxon>Magnoliopsida</taxon>
        <taxon>eudicotyledons</taxon>
        <taxon>Gunneridae</taxon>
        <taxon>Pentapetalae</taxon>
        <taxon>rosids</taxon>
        <taxon>malvids</taxon>
        <taxon>Malvales</taxon>
        <taxon>Dipterocarpaceae</taxon>
        <taxon>Rubroshorea</taxon>
    </lineage>
</organism>
<dbReference type="EMBL" id="BPVZ01000111">
    <property type="protein sequence ID" value="GKV35471.1"/>
    <property type="molecule type" value="Genomic_DNA"/>
</dbReference>
<evidence type="ECO:0000313" key="1">
    <source>
        <dbReference type="EMBL" id="GKV35471.1"/>
    </source>
</evidence>
<reference evidence="1 2" key="1">
    <citation type="journal article" date="2021" name="Commun. Biol.">
        <title>The genome of Shorea leprosula (Dipterocarpaceae) highlights the ecological relevance of drought in aseasonal tropical rainforests.</title>
        <authorList>
            <person name="Ng K.K.S."/>
            <person name="Kobayashi M.J."/>
            <person name="Fawcett J.A."/>
            <person name="Hatakeyama M."/>
            <person name="Paape T."/>
            <person name="Ng C.H."/>
            <person name="Ang C.C."/>
            <person name="Tnah L.H."/>
            <person name="Lee C.T."/>
            <person name="Nishiyama T."/>
            <person name="Sese J."/>
            <person name="O'Brien M.J."/>
            <person name="Copetti D."/>
            <person name="Mohd Noor M.I."/>
            <person name="Ong R.C."/>
            <person name="Putra M."/>
            <person name="Sireger I.Z."/>
            <person name="Indrioko S."/>
            <person name="Kosugi Y."/>
            <person name="Izuno A."/>
            <person name="Isagi Y."/>
            <person name="Lee S.L."/>
            <person name="Shimizu K.K."/>
        </authorList>
    </citation>
    <scope>NUCLEOTIDE SEQUENCE [LARGE SCALE GENOMIC DNA]</scope>
    <source>
        <strain evidence="1">214</strain>
    </source>
</reference>